<accession>A0AAD3H2I8</accession>
<dbReference type="EMBL" id="BLLK01000025">
    <property type="protein sequence ID" value="GFH47926.1"/>
    <property type="molecule type" value="Genomic_DNA"/>
</dbReference>
<keyword evidence="1" id="KW-0479">Metal-binding</keyword>
<keyword evidence="8" id="KW-1185">Reference proteome</keyword>
<organism evidence="7 8">
    <name type="scientific">Chaetoceros tenuissimus</name>
    <dbReference type="NCBI Taxonomy" id="426638"/>
    <lineage>
        <taxon>Eukaryota</taxon>
        <taxon>Sar</taxon>
        <taxon>Stramenopiles</taxon>
        <taxon>Ochrophyta</taxon>
        <taxon>Bacillariophyta</taxon>
        <taxon>Coscinodiscophyceae</taxon>
        <taxon>Chaetocerotophycidae</taxon>
        <taxon>Chaetocerotales</taxon>
        <taxon>Chaetocerotaceae</taxon>
        <taxon>Chaetoceros</taxon>
    </lineage>
</organism>
<dbReference type="Gene3D" id="6.10.140.2220">
    <property type="match status" value="1"/>
</dbReference>
<feature type="domain" description="MYND-type" evidence="6">
    <location>
        <begin position="306"/>
        <end position="356"/>
    </location>
</feature>
<dbReference type="PROSITE" id="PS50865">
    <property type="entry name" value="ZF_MYND_2"/>
    <property type="match status" value="1"/>
</dbReference>
<keyword evidence="5" id="KW-0175">Coiled coil</keyword>
<evidence type="ECO:0000256" key="1">
    <source>
        <dbReference type="ARBA" id="ARBA00022723"/>
    </source>
</evidence>
<keyword evidence="3" id="KW-0862">Zinc</keyword>
<evidence type="ECO:0000256" key="5">
    <source>
        <dbReference type="SAM" id="Coils"/>
    </source>
</evidence>
<sequence length="415" mass="49036">MGKKAKRITRRAAKEKNERERLQVVERLNELRNSYYQSVETSFHSKSVEEVEESLRFLKSKENLFMGASNDSRSQFEFLLLLEYSNLMLFEYHQRYNFCRVVEIFNDLFTSKHGARLLSRRDQYNYMKSLRDLALIETGSSQCDCVNISQFILRELQQDESQRVLSNPEELYKAVQGAFCAAKKYEVAIDLHKKVLALPNFKNPFDTNILLVTTYIERYRVKYDQRSKRDEYLLIRDLLQYIRSAYPVPYFNREFSVNDFGLALAQWNYVCQKLGGDQAASHECIQAIIFHVEQFIAKMWKMKDFCSTCYQAHTKCEVPFVCSSCHLVCYCSLDHQRKSWKKGAARGMCIGHKALCPVFKAYRKWKISLENDRNHKQQRKRMRFERQCVHFLAYGLGLKEKCFDPKEVFDGGSRK</sequence>
<protein>
    <recommendedName>
        <fullName evidence="6">MYND-type domain-containing protein</fullName>
    </recommendedName>
</protein>
<dbReference type="InterPro" id="IPR002893">
    <property type="entry name" value="Znf_MYND"/>
</dbReference>
<name>A0AAD3H2I8_9STRA</name>
<evidence type="ECO:0000313" key="8">
    <source>
        <dbReference type="Proteomes" id="UP001054902"/>
    </source>
</evidence>
<proteinExistence type="predicted"/>
<evidence type="ECO:0000313" key="7">
    <source>
        <dbReference type="EMBL" id="GFH47926.1"/>
    </source>
</evidence>
<keyword evidence="2 4" id="KW-0863">Zinc-finger</keyword>
<evidence type="ECO:0000256" key="3">
    <source>
        <dbReference type="ARBA" id="ARBA00022833"/>
    </source>
</evidence>
<dbReference type="SUPFAM" id="SSF144232">
    <property type="entry name" value="HIT/MYND zinc finger-like"/>
    <property type="match status" value="1"/>
</dbReference>
<evidence type="ECO:0000259" key="6">
    <source>
        <dbReference type="PROSITE" id="PS50865"/>
    </source>
</evidence>
<reference evidence="7 8" key="1">
    <citation type="journal article" date="2021" name="Sci. Rep.">
        <title>The genome of the diatom Chaetoceros tenuissimus carries an ancient integrated fragment of an extant virus.</title>
        <authorList>
            <person name="Hongo Y."/>
            <person name="Kimura K."/>
            <person name="Takaki Y."/>
            <person name="Yoshida Y."/>
            <person name="Baba S."/>
            <person name="Kobayashi G."/>
            <person name="Nagasaki K."/>
            <person name="Hano T."/>
            <person name="Tomaru Y."/>
        </authorList>
    </citation>
    <scope>NUCLEOTIDE SEQUENCE [LARGE SCALE GENOMIC DNA]</scope>
    <source>
        <strain evidence="7 8">NIES-3715</strain>
    </source>
</reference>
<dbReference type="AlphaFoldDB" id="A0AAD3H2I8"/>
<evidence type="ECO:0000256" key="2">
    <source>
        <dbReference type="ARBA" id="ARBA00022771"/>
    </source>
</evidence>
<dbReference type="GO" id="GO:0008270">
    <property type="term" value="F:zinc ion binding"/>
    <property type="evidence" value="ECO:0007669"/>
    <property type="project" value="UniProtKB-KW"/>
</dbReference>
<evidence type="ECO:0000256" key="4">
    <source>
        <dbReference type="PROSITE-ProRule" id="PRU00134"/>
    </source>
</evidence>
<dbReference type="Proteomes" id="UP001054902">
    <property type="component" value="Unassembled WGS sequence"/>
</dbReference>
<gene>
    <name evidence="7" type="ORF">CTEN210_04402</name>
</gene>
<feature type="coiled-coil region" evidence="5">
    <location>
        <begin position="5"/>
        <end position="34"/>
    </location>
</feature>
<comment type="caution">
    <text evidence="7">The sequence shown here is derived from an EMBL/GenBank/DDBJ whole genome shotgun (WGS) entry which is preliminary data.</text>
</comment>